<feature type="coiled-coil region" evidence="1">
    <location>
        <begin position="81"/>
        <end position="108"/>
    </location>
</feature>
<proteinExistence type="predicted"/>
<accession>A0A2Y9AGX2</accession>
<reference evidence="3 4" key="1">
    <citation type="submission" date="2016-10" db="EMBL/GenBank/DDBJ databases">
        <authorList>
            <person name="Cai Z."/>
        </authorList>
    </citation>
    <scope>NUCLEOTIDE SEQUENCE [LARGE SCALE GENOMIC DNA]</scope>
    <source>
        <strain evidence="3 4">CGMCC 1.10826</strain>
    </source>
</reference>
<dbReference type="SUPFAM" id="SSF53335">
    <property type="entry name" value="S-adenosyl-L-methionine-dependent methyltransferases"/>
    <property type="match status" value="1"/>
</dbReference>
<keyword evidence="3" id="KW-0489">Methyltransferase</keyword>
<keyword evidence="3" id="KW-0808">Transferase</keyword>
<keyword evidence="1" id="KW-0175">Coiled coil</keyword>
<dbReference type="RefSeq" id="WP_110852697.1">
    <property type="nucleotide sequence ID" value="NZ_QKLZ01000007.1"/>
</dbReference>
<dbReference type="Pfam" id="PF13578">
    <property type="entry name" value="Methyltransf_24"/>
    <property type="match status" value="1"/>
</dbReference>
<dbReference type="EMBL" id="UETB01000007">
    <property type="protein sequence ID" value="SSA43216.1"/>
    <property type="molecule type" value="Genomic_DNA"/>
</dbReference>
<keyword evidence="4" id="KW-1185">Reference proteome</keyword>
<dbReference type="InterPro" id="IPR029063">
    <property type="entry name" value="SAM-dependent_MTases_sf"/>
</dbReference>
<protein>
    <submittedName>
        <fullName evidence="3">Methyltransferase domain-containing protein</fullName>
    </submittedName>
</protein>
<dbReference type="Gene3D" id="3.40.50.150">
    <property type="entry name" value="Vaccinia Virus protein VP39"/>
    <property type="match status" value="1"/>
</dbReference>
<evidence type="ECO:0000313" key="4">
    <source>
        <dbReference type="Proteomes" id="UP000250222"/>
    </source>
</evidence>
<keyword evidence="2" id="KW-0812">Transmembrane</keyword>
<dbReference type="AlphaFoldDB" id="A0A2Y9AGX2"/>
<feature type="transmembrane region" description="Helical" evidence="2">
    <location>
        <begin position="36"/>
        <end position="54"/>
    </location>
</feature>
<gene>
    <name evidence="3" type="ORF">SAMN05216184_107114</name>
</gene>
<keyword evidence="2" id="KW-0472">Membrane</keyword>
<sequence>MPLSTPRQRALAAGTLLLVLAAVVTALSGHDGWSIALSAVVLGATAVAVLDLRHRQRALSRRQRRLEQALAERDASHTTQLQTLGRAVQETTAALAELREEVHAEAEAAAARHGETAWRLTRLDHEPVTEVQALLQLLRRVPDAPPLPDLGGWALSASTILAVWDVVQRDRPAQIVECGSGSSSVWLGYAARAAGAGRVVSLEHQADYARQTRAMLARHGLQDVVEVRHAPLTEVEVGGQTFRWYDPVRVEDLHAVDMLLVDGPPKSTGPLARYPAVPLLGDRLVAGAGIVVDDAGRPDERAVVERWVKDGRVEHERHLSRDAVLLRIPRPGGGV</sequence>
<dbReference type="GO" id="GO:0008168">
    <property type="term" value="F:methyltransferase activity"/>
    <property type="evidence" value="ECO:0007669"/>
    <property type="project" value="UniProtKB-KW"/>
</dbReference>
<dbReference type="OrthoDB" id="823440at2"/>
<evidence type="ECO:0000256" key="2">
    <source>
        <dbReference type="SAM" id="Phobius"/>
    </source>
</evidence>
<keyword evidence="2" id="KW-1133">Transmembrane helix</keyword>
<dbReference type="GO" id="GO:0032259">
    <property type="term" value="P:methylation"/>
    <property type="evidence" value="ECO:0007669"/>
    <property type="project" value="UniProtKB-KW"/>
</dbReference>
<dbReference type="Proteomes" id="UP000250222">
    <property type="component" value="Unassembled WGS sequence"/>
</dbReference>
<organism evidence="3 4">
    <name type="scientific">Georgenia satyanarayanai</name>
    <dbReference type="NCBI Taxonomy" id="860221"/>
    <lineage>
        <taxon>Bacteria</taxon>
        <taxon>Bacillati</taxon>
        <taxon>Actinomycetota</taxon>
        <taxon>Actinomycetes</taxon>
        <taxon>Micrococcales</taxon>
        <taxon>Bogoriellaceae</taxon>
        <taxon>Georgenia</taxon>
    </lineage>
</organism>
<evidence type="ECO:0000256" key="1">
    <source>
        <dbReference type="SAM" id="Coils"/>
    </source>
</evidence>
<evidence type="ECO:0000313" key="3">
    <source>
        <dbReference type="EMBL" id="SSA43216.1"/>
    </source>
</evidence>
<name>A0A2Y9AGX2_9MICO</name>